<dbReference type="PROSITE" id="PS00012">
    <property type="entry name" value="PHOSPHOPANTETHEINE"/>
    <property type="match status" value="1"/>
</dbReference>
<dbReference type="FunFam" id="3.30.559.10:FF:000012">
    <property type="entry name" value="Non-ribosomal peptide synthetase"/>
    <property type="match status" value="1"/>
</dbReference>
<dbReference type="Pfam" id="PF00550">
    <property type="entry name" value="PP-binding"/>
    <property type="match status" value="1"/>
</dbReference>
<evidence type="ECO:0000256" key="5">
    <source>
        <dbReference type="ARBA" id="ARBA00022737"/>
    </source>
</evidence>
<dbReference type="NCBIfam" id="TIGR01720">
    <property type="entry name" value="NRPS-para261"/>
    <property type="match status" value="1"/>
</dbReference>
<dbReference type="GeneID" id="88358113"/>
<dbReference type="InterPro" id="IPR001242">
    <property type="entry name" value="Condensation_dom"/>
</dbReference>
<feature type="domain" description="Carrier" evidence="7">
    <location>
        <begin position="1016"/>
        <end position="1090"/>
    </location>
</feature>
<dbReference type="FunFam" id="1.10.1200.10:FF:000005">
    <property type="entry name" value="Nonribosomal peptide synthetase 1"/>
    <property type="match status" value="1"/>
</dbReference>
<evidence type="ECO:0000259" key="7">
    <source>
        <dbReference type="PROSITE" id="PS50075"/>
    </source>
</evidence>
<dbReference type="GO" id="GO:0003824">
    <property type="term" value="F:catalytic activity"/>
    <property type="evidence" value="ECO:0007669"/>
    <property type="project" value="InterPro"/>
</dbReference>
<evidence type="ECO:0000256" key="4">
    <source>
        <dbReference type="ARBA" id="ARBA00022553"/>
    </source>
</evidence>
<dbReference type="SUPFAM" id="SSF47336">
    <property type="entry name" value="ACP-like"/>
    <property type="match status" value="1"/>
</dbReference>
<keyword evidence="5" id="KW-0677">Repeat</keyword>
<proteinExistence type="inferred from homology"/>
<dbReference type="FunFam" id="3.30.300.30:FF:000010">
    <property type="entry name" value="Enterobactin synthetase component F"/>
    <property type="match status" value="1"/>
</dbReference>
<name>A0A291RHL1_9NOCA</name>
<dbReference type="InterPro" id="IPR036736">
    <property type="entry name" value="ACP-like_sf"/>
</dbReference>
<evidence type="ECO:0000256" key="6">
    <source>
        <dbReference type="ARBA" id="ARBA00023194"/>
    </source>
</evidence>
<dbReference type="GO" id="GO:0044550">
    <property type="term" value="P:secondary metabolite biosynthetic process"/>
    <property type="evidence" value="ECO:0007669"/>
    <property type="project" value="UniProtKB-ARBA"/>
</dbReference>
<dbReference type="Gene3D" id="3.30.300.30">
    <property type="match status" value="1"/>
</dbReference>
<accession>A0A291RHL1</accession>
<dbReference type="Gene3D" id="3.40.50.980">
    <property type="match status" value="2"/>
</dbReference>
<dbReference type="SUPFAM" id="SSF56801">
    <property type="entry name" value="Acetyl-CoA synthetase-like"/>
    <property type="match status" value="1"/>
</dbReference>
<dbReference type="SMART" id="SM00823">
    <property type="entry name" value="PKS_PP"/>
    <property type="match status" value="1"/>
</dbReference>
<dbReference type="Gene3D" id="3.30.559.30">
    <property type="entry name" value="Nonribosomal peptide synthetase, condensation domain"/>
    <property type="match status" value="3"/>
</dbReference>
<dbReference type="Gene3D" id="3.30.559.10">
    <property type="entry name" value="Chloramphenicol acetyltransferase-like domain"/>
    <property type="match status" value="3"/>
</dbReference>
<dbReference type="InterPro" id="IPR010060">
    <property type="entry name" value="NRPS_synth"/>
</dbReference>
<dbReference type="Gene3D" id="2.30.38.10">
    <property type="entry name" value="Luciferase, Domain 3"/>
    <property type="match status" value="1"/>
</dbReference>
<dbReference type="Pfam" id="PF00501">
    <property type="entry name" value="AMP-binding"/>
    <property type="match status" value="1"/>
</dbReference>
<dbReference type="InterPro" id="IPR010071">
    <property type="entry name" value="AA_adenyl_dom"/>
</dbReference>
<comment type="cofactor">
    <cofactor evidence="1">
        <name>pantetheine 4'-phosphate</name>
        <dbReference type="ChEBI" id="CHEBI:47942"/>
    </cofactor>
</comment>
<dbReference type="Proteomes" id="UP000221961">
    <property type="component" value="Chromosome"/>
</dbReference>
<dbReference type="InterPro" id="IPR023213">
    <property type="entry name" value="CAT-like_dom_sf"/>
</dbReference>
<dbReference type="InterPro" id="IPR009081">
    <property type="entry name" value="PP-bd_ACP"/>
</dbReference>
<dbReference type="GO" id="GO:0008610">
    <property type="term" value="P:lipid biosynthetic process"/>
    <property type="evidence" value="ECO:0007669"/>
    <property type="project" value="UniProtKB-ARBA"/>
</dbReference>
<gene>
    <name evidence="8" type="ORF">CRH09_11940</name>
</gene>
<organism evidence="8 9">
    <name type="scientific">Nocardia terpenica</name>
    <dbReference type="NCBI Taxonomy" id="455432"/>
    <lineage>
        <taxon>Bacteria</taxon>
        <taxon>Bacillati</taxon>
        <taxon>Actinomycetota</taxon>
        <taxon>Actinomycetes</taxon>
        <taxon>Mycobacteriales</taxon>
        <taxon>Nocardiaceae</taxon>
        <taxon>Nocardia</taxon>
    </lineage>
</organism>
<dbReference type="FunFam" id="2.30.38.10:FF:000001">
    <property type="entry name" value="Non-ribosomal peptide synthetase PvdI"/>
    <property type="match status" value="1"/>
</dbReference>
<dbReference type="CDD" id="cd19531">
    <property type="entry name" value="LCL_NRPS-like"/>
    <property type="match status" value="1"/>
</dbReference>
<dbReference type="CDD" id="cd17646">
    <property type="entry name" value="A_NRPS_AB3403-like"/>
    <property type="match status" value="1"/>
</dbReference>
<dbReference type="UniPathway" id="UPA00011"/>
<dbReference type="PROSITE" id="PS50075">
    <property type="entry name" value="CARRIER"/>
    <property type="match status" value="1"/>
</dbReference>
<dbReference type="NCBIfam" id="TIGR01733">
    <property type="entry name" value="AA-adenyl-dom"/>
    <property type="match status" value="1"/>
</dbReference>
<dbReference type="InterPro" id="IPR025110">
    <property type="entry name" value="AMP-bd_C"/>
</dbReference>
<keyword evidence="3" id="KW-0596">Phosphopantetheine</keyword>
<dbReference type="GO" id="GO:0017000">
    <property type="term" value="P:antibiotic biosynthetic process"/>
    <property type="evidence" value="ECO:0007669"/>
    <property type="project" value="UniProtKB-KW"/>
</dbReference>
<evidence type="ECO:0000256" key="1">
    <source>
        <dbReference type="ARBA" id="ARBA00001957"/>
    </source>
</evidence>
<dbReference type="PANTHER" id="PTHR45527">
    <property type="entry name" value="NONRIBOSOMAL PEPTIDE SYNTHETASE"/>
    <property type="match status" value="1"/>
</dbReference>
<dbReference type="Pfam" id="PF13193">
    <property type="entry name" value="AMP-binding_C"/>
    <property type="match status" value="1"/>
</dbReference>
<dbReference type="InterPro" id="IPR000873">
    <property type="entry name" value="AMP-dep_synth/lig_dom"/>
</dbReference>
<dbReference type="CDD" id="cd19543">
    <property type="entry name" value="DCL_NRPS"/>
    <property type="match status" value="1"/>
</dbReference>
<protein>
    <submittedName>
        <fullName evidence="8">Non-ribosomal peptide synthetase</fullName>
    </submittedName>
</protein>
<keyword evidence="4" id="KW-0597">Phosphoprotein</keyword>
<keyword evidence="6" id="KW-0045">Antibiotic biosynthesis</keyword>
<dbReference type="InterPro" id="IPR006162">
    <property type="entry name" value="Ppantetheine_attach_site"/>
</dbReference>
<evidence type="ECO:0000313" key="8">
    <source>
        <dbReference type="EMBL" id="ATL66815.1"/>
    </source>
</evidence>
<dbReference type="GO" id="GO:0043041">
    <property type="term" value="P:amino acid activation for nonribosomal peptide biosynthetic process"/>
    <property type="evidence" value="ECO:0007669"/>
    <property type="project" value="TreeGrafter"/>
</dbReference>
<dbReference type="FunFam" id="3.40.50.12780:FF:000012">
    <property type="entry name" value="Non-ribosomal peptide synthetase"/>
    <property type="match status" value="1"/>
</dbReference>
<dbReference type="SUPFAM" id="SSF52777">
    <property type="entry name" value="CoA-dependent acyltransferases"/>
    <property type="match status" value="6"/>
</dbReference>
<dbReference type="CDD" id="cd19534">
    <property type="entry name" value="E_NRPS"/>
    <property type="match status" value="1"/>
</dbReference>
<dbReference type="EMBL" id="CP023778">
    <property type="protein sequence ID" value="ATL66815.1"/>
    <property type="molecule type" value="Genomic_DNA"/>
</dbReference>
<dbReference type="InterPro" id="IPR045851">
    <property type="entry name" value="AMP-bd_C_sf"/>
</dbReference>
<evidence type="ECO:0000256" key="3">
    <source>
        <dbReference type="ARBA" id="ARBA00022450"/>
    </source>
</evidence>
<evidence type="ECO:0000313" key="9">
    <source>
        <dbReference type="Proteomes" id="UP000221961"/>
    </source>
</evidence>
<dbReference type="InterPro" id="IPR020806">
    <property type="entry name" value="PKS_PP-bd"/>
</dbReference>
<dbReference type="Pfam" id="PF00668">
    <property type="entry name" value="Condensation"/>
    <property type="match status" value="3"/>
</dbReference>
<dbReference type="PANTHER" id="PTHR45527:SF1">
    <property type="entry name" value="FATTY ACID SYNTHASE"/>
    <property type="match status" value="1"/>
</dbReference>
<dbReference type="Gene3D" id="1.10.1200.10">
    <property type="entry name" value="ACP-like"/>
    <property type="match status" value="1"/>
</dbReference>
<evidence type="ECO:0000256" key="2">
    <source>
        <dbReference type="ARBA" id="ARBA00006432"/>
    </source>
</evidence>
<comment type="similarity">
    <text evidence="2">Belongs to the ATP-dependent AMP-binding enzyme family.</text>
</comment>
<sequence length="2010" mass="218219">MSAEQSARRRQLLSVLMRREGMAAPAAAIERADRGGPLPMSYAQQRLWVLDRLLPRKSVYNAPMAYRVGGPLDVAALRGAFGVLVARHESLRTTFTVRDGMPVQVIGAPAEVPVRVIRADSEADAERLARAEAAEPFDLEHGPLLRVTVLELAPDDHVLLLTMHHIITDSWSLWVMYRELAIAYAAARSGQPPELPELPIQYADFAAWQRAPQTEARQRSDLDYWVERLRGAPQIVTIPADRTRSVVPQFDGGEHMFTLPEQTAATLRALAVRENATLFMVLSAALAVLLARYSGEYDVVIGSPVAGRGLVELEPLVGFFVNSIVLRIDLTDNPTFRETVRRARRAALDAYDHQDLPFDRLVEQLQPVRQLSVHPLHQISFQVMTPLDATTGELTLDSVAGAGTEVAPTLPGLTIRPFPTGTGTNKFDLAMSVADTPELLAGRIEYSADLYDHATIERVADGFRSILTAAAHRPDARVTELPLLGDRDLRLVLEDWNATTVDCEQRCLHELFADHARRTPDRVAVRAEGRSLSYGELDRHGNALAHRLRELGAGPERIVAICAERSAEAVIGMVGVLKSGAALTILDPAQPPARLATLLADTGALAVVSRAGAGADPAATAGLPLVDLDPELSGLAGYPTDAPETGVTPDNLVHAVFTSGSTGAPKCIVTPHRGAANLLACDQAEYRLGPGDRLLQKAPFTFDASMWEVFWPLTSGAAVVVAPPGGQRDPKYLARLIRAERVTGVHFVPAMLRAFLAEPEAALCGSLRMVHCGGEAVTADLVQRFHEVFPAAELHNQYGPAECSGQTNFHRLRPGEQRIPLGGPTWNTRLYVLDNGFAPVPPGVAGELYVAGVQLARGYHGRFGLTAGRFVADPFGAAGTRMYRTGDLVRWLSDGTLEFIGRTDYQIKVRGFRIEPGEVEAQLKTHPAVSAAVAVARADGGGAKRLVAYVVAEAVSAPESAALAARLRAHLVERVPEYLVPSAIVVLDELPLTVNGKVDQRALPEPPIERSGRAVPPRTATERLLADIWREVLRVDEVGVHDNFFALGGDSLRAIDVAARADTAGLRLSPNQLFRYQTLGELATAARTAEATAVVAEQQEITGSVVLTPIQRDHLELGDPGRDWVSQYVVLSVPPELEPAVLDAALDRLVARHDMLRAAFTRETDGWTQTILPHRSLPRIEPLRGHRDSPLEAAISQAHAGFAPETGAVVRAVLADRLLVLAIHHLCVDAVSWRILLADLETLVADPGAALPAKTTSYRTWADRLLAYGSSAELADEIPRWRSALEAPVPRLPRDGGTDTPGRRADMVVHEAALSADATTALLTDFPIAYRTGGERSAVADAVSTALLMALRRWVGAPRLLIDLEGHGREPLFPDVDTTRTVGWFTSVHPVRVDLSDPEDVTGSLAAVKEAVRAVPHRGIGYGLLRSLHPAGNPFADLPTAEVLLNYLGRTDDTASDDRMLRPVGDPLYAAAAGTRAYTHPLEVVAQVHGGRLRFALCYDRQAFAASTIEKLSAALCSGLEQIAVWAGRPDSGCPVATDYPISGLTTRDLVRHFGSCRGIADIYPLTPLQEGMLFHALQRPGSGLYTTRMTWEAGDIDPDAYAGAWAEAFRRHPALRTRIVWRTVDRPLQVVDEQPRADVTRLDWTGLSAADRDSALDGLLATSRDRDIDLERDPLVRATLIRVGARNWRVVLETHHLVIDGWSSAMLIGDVLALYRSIRDDRPAELPARRPFRDVVAWLADRTAAREAGFWAEYLAGFTEPTPLPFLRHTGADSRHLLLRVDLPDDFGPALTRFARAARLTRNTVCQAAWGAVLSSRTGRDDVVFGATSAGRSGMTGIELVIGNLINTLPVRVRTTADRPLADWLRDLQNSRAAMPSEHTPLVHAVRAAGIRRGRALFDSVLVFENFPVGDDVREALHGLSPDALRADDSNNYPLTVIVEGDERPWLQLMYDTARFTPDAVALLGRDLAAALSALVDPANTRVADVFTAIAADPVGDRITTREEAGHAR</sequence>
<dbReference type="GO" id="GO:0031177">
    <property type="term" value="F:phosphopantetheine binding"/>
    <property type="evidence" value="ECO:0007669"/>
    <property type="project" value="InterPro"/>
</dbReference>
<reference evidence="8 9" key="1">
    <citation type="submission" date="2017-10" db="EMBL/GenBank/DDBJ databases">
        <title>Comparative genomics between pathogenic Norcardia.</title>
        <authorList>
            <person name="Zeng L."/>
        </authorList>
    </citation>
    <scope>NUCLEOTIDE SEQUENCE [LARGE SCALE GENOMIC DNA]</scope>
    <source>
        <strain evidence="8 9">NC_YFY_NT001</strain>
    </source>
</reference>
<dbReference type="GO" id="GO:0005737">
    <property type="term" value="C:cytoplasm"/>
    <property type="evidence" value="ECO:0007669"/>
    <property type="project" value="TreeGrafter"/>
</dbReference>
<dbReference type="RefSeq" id="WP_098693991.1">
    <property type="nucleotide sequence ID" value="NZ_CP023778.1"/>
</dbReference>
<dbReference type="KEGG" id="ntp:CRH09_11940"/>